<feature type="transmembrane region" description="Helical" evidence="1">
    <location>
        <begin position="150"/>
        <end position="171"/>
    </location>
</feature>
<keyword evidence="1" id="KW-0472">Membrane</keyword>
<dbReference type="Pfam" id="PF04854">
    <property type="entry name" value="DUF624"/>
    <property type="match status" value="1"/>
</dbReference>
<evidence type="ECO:0000313" key="3">
    <source>
        <dbReference type="Proteomes" id="UP000198668"/>
    </source>
</evidence>
<feature type="transmembrane region" description="Helical" evidence="1">
    <location>
        <begin position="105"/>
        <end position="129"/>
    </location>
</feature>
<organism evidence="2 3">
    <name type="scientific">Pisciglobus halotolerans</name>
    <dbReference type="NCBI Taxonomy" id="745365"/>
    <lineage>
        <taxon>Bacteria</taxon>
        <taxon>Bacillati</taxon>
        <taxon>Bacillota</taxon>
        <taxon>Bacilli</taxon>
        <taxon>Lactobacillales</taxon>
        <taxon>Carnobacteriaceae</taxon>
    </lineage>
</organism>
<dbReference type="PROSITE" id="PS51257">
    <property type="entry name" value="PROKAR_LIPOPROTEIN"/>
    <property type="match status" value="1"/>
</dbReference>
<gene>
    <name evidence="2" type="ORF">SAMN04489868_13810</name>
</gene>
<keyword evidence="1" id="KW-1133">Transmembrane helix</keyword>
<feature type="transmembrane region" description="Helical" evidence="1">
    <location>
        <begin position="177"/>
        <end position="198"/>
    </location>
</feature>
<dbReference type="InterPro" id="IPR006938">
    <property type="entry name" value="DUF624"/>
</dbReference>
<dbReference type="EMBL" id="FOQE01000038">
    <property type="protein sequence ID" value="SFH86226.1"/>
    <property type="molecule type" value="Genomic_DNA"/>
</dbReference>
<dbReference type="AlphaFoldDB" id="A0A1I3DHU4"/>
<sequence length="208" mass="23556">MSKIFSTEGKIYSGMERIYQILLLNSIFIISCLPVVTIGVALASAYGTAYKMIDHSEGVLYKEYLRQLKLNMLPATKLWVLILAVIGAGFWTFPYVQSFMVGNKIAYYLTMVFITFLVLMSLYLFPLIARFDNSLSGTVVNAMILSFKHLPQSIIVFFITIGGVVIVPIYLPKLLFVWLFTGIGTVIFINANILMNVFKKYDIIEERS</sequence>
<dbReference type="OrthoDB" id="9814991at2"/>
<dbReference type="RefSeq" id="WP_092093386.1">
    <property type="nucleotide sequence ID" value="NZ_FOQE01000038.1"/>
</dbReference>
<reference evidence="2 3" key="1">
    <citation type="submission" date="2016-10" db="EMBL/GenBank/DDBJ databases">
        <authorList>
            <person name="de Groot N.N."/>
        </authorList>
    </citation>
    <scope>NUCLEOTIDE SEQUENCE [LARGE SCALE GENOMIC DNA]</scope>
    <source>
        <strain evidence="2 3">DSM 27630</strain>
    </source>
</reference>
<dbReference type="Proteomes" id="UP000198668">
    <property type="component" value="Unassembled WGS sequence"/>
</dbReference>
<feature type="transmembrane region" description="Helical" evidence="1">
    <location>
        <begin position="20"/>
        <end position="49"/>
    </location>
</feature>
<evidence type="ECO:0000313" key="2">
    <source>
        <dbReference type="EMBL" id="SFH86226.1"/>
    </source>
</evidence>
<keyword evidence="1" id="KW-0812">Transmembrane</keyword>
<feature type="transmembrane region" description="Helical" evidence="1">
    <location>
        <begin position="70"/>
        <end position="93"/>
    </location>
</feature>
<evidence type="ECO:0000256" key="1">
    <source>
        <dbReference type="SAM" id="Phobius"/>
    </source>
</evidence>
<keyword evidence="3" id="KW-1185">Reference proteome</keyword>
<name>A0A1I3DHU4_9LACT</name>
<proteinExistence type="predicted"/>
<protein>
    <submittedName>
        <fullName evidence="2">Uncharacterized membrane protein YesL</fullName>
    </submittedName>
</protein>
<accession>A0A1I3DHU4</accession>